<evidence type="ECO:0000313" key="3">
    <source>
        <dbReference type="Proteomes" id="UP001472677"/>
    </source>
</evidence>
<protein>
    <submittedName>
        <fullName evidence="2">Uncharacterized protein</fullName>
    </submittedName>
</protein>
<feature type="compositionally biased region" description="Basic and acidic residues" evidence="1">
    <location>
        <begin position="41"/>
        <end position="53"/>
    </location>
</feature>
<accession>A0ABR2EDA3</accession>
<dbReference type="Proteomes" id="UP001472677">
    <property type="component" value="Unassembled WGS sequence"/>
</dbReference>
<evidence type="ECO:0000313" key="2">
    <source>
        <dbReference type="EMBL" id="KAK8557939.1"/>
    </source>
</evidence>
<organism evidence="2 3">
    <name type="scientific">Hibiscus sabdariffa</name>
    <name type="common">roselle</name>
    <dbReference type="NCBI Taxonomy" id="183260"/>
    <lineage>
        <taxon>Eukaryota</taxon>
        <taxon>Viridiplantae</taxon>
        <taxon>Streptophyta</taxon>
        <taxon>Embryophyta</taxon>
        <taxon>Tracheophyta</taxon>
        <taxon>Spermatophyta</taxon>
        <taxon>Magnoliopsida</taxon>
        <taxon>eudicotyledons</taxon>
        <taxon>Gunneridae</taxon>
        <taxon>Pentapetalae</taxon>
        <taxon>rosids</taxon>
        <taxon>malvids</taxon>
        <taxon>Malvales</taxon>
        <taxon>Malvaceae</taxon>
        <taxon>Malvoideae</taxon>
        <taxon>Hibiscus</taxon>
    </lineage>
</organism>
<reference evidence="2 3" key="1">
    <citation type="journal article" date="2024" name="G3 (Bethesda)">
        <title>Genome assembly of Hibiscus sabdariffa L. provides insights into metabolisms of medicinal natural products.</title>
        <authorList>
            <person name="Kim T."/>
        </authorList>
    </citation>
    <scope>NUCLEOTIDE SEQUENCE [LARGE SCALE GENOMIC DNA]</scope>
    <source>
        <strain evidence="2">TK-2024</strain>
        <tissue evidence="2">Old leaves</tissue>
    </source>
</reference>
<feature type="region of interest" description="Disordered" evidence="1">
    <location>
        <begin position="40"/>
        <end position="63"/>
    </location>
</feature>
<feature type="compositionally biased region" description="Polar residues" evidence="1">
    <location>
        <begin position="54"/>
        <end position="63"/>
    </location>
</feature>
<evidence type="ECO:0000256" key="1">
    <source>
        <dbReference type="SAM" id="MobiDB-lite"/>
    </source>
</evidence>
<proteinExistence type="predicted"/>
<dbReference type="EMBL" id="JBBPBM010000016">
    <property type="protein sequence ID" value="KAK8557939.1"/>
    <property type="molecule type" value="Genomic_DNA"/>
</dbReference>
<gene>
    <name evidence="2" type="ORF">V6N12_010162</name>
</gene>
<sequence length="119" mass="12936">MVQLGSLNSGGSVLSSEEKDDAFIEPCFGNDHVVVTNADNESGRRLGEMDRLGNNDSMGSQQAKLYQKKCTSGGSDFPVDERVLEKEKLKHNLDKSQASLVDMGQCTLIDIVKEIGKSD</sequence>
<name>A0ABR2EDA3_9ROSI</name>
<comment type="caution">
    <text evidence="2">The sequence shown here is derived from an EMBL/GenBank/DDBJ whole genome shotgun (WGS) entry which is preliminary data.</text>
</comment>
<keyword evidence="3" id="KW-1185">Reference proteome</keyword>